<evidence type="ECO:0000256" key="1">
    <source>
        <dbReference type="SAM" id="Phobius"/>
    </source>
</evidence>
<dbReference type="InterPro" id="IPR021842">
    <property type="entry name" value="DUF3435"/>
</dbReference>
<organism evidence="2 3">
    <name type="scientific">Apiospora phragmitis</name>
    <dbReference type="NCBI Taxonomy" id="2905665"/>
    <lineage>
        <taxon>Eukaryota</taxon>
        <taxon>Fungi</taxon>
        <taxon>Dikarya</taxon>
        <taxon>Ascomycota</taxon>
        <taxon>Pezizomycotina</taxon>
        <taxon>Sordariomycetes</taxon>
        <taxon>Xylariomycetidae</taxon>
        <taxon>Amphisphaeriales</taxon>
        <taxon>Apiosporaceae</taxon>
        <taxon>Apiospora</taxon>
    </lineage>
</organism>
<keyword evidence="1" id="KW-0812">Transmembrane</keyword>
<proteinExistence type="predicted"/>
<comment type="caution">
    <text evidence="2">The sequence shown here is derived from an EMBL/GenBank/DDBJ whole genome shotgun (WGS) entry which is preliminary data.</text>
</comment>
<reference evidence="2 3" key="1">
    <citation type="submission" date="2023-01" db="EMBL/GenBank/DDBJ databases">
        <title>Analysis of 21 Apiospora genomes using comparative genomics revels a genus with tremendous synthesis potential of carbohydrate active enzymes and secondary metabolites.</title>
        <authorList>
            <person name="Sorensen T."/>
        </authorList>
    </citation>
    <scope>NUCLEOTIDE SEQUENCE [LARGE SCALE GENOMIC DNA]</scope>
    <source>
        <strain evidence="2 3">CBS 135458</strain>
    </source>
</reference>
<dbReference type="GeneID" id="92086966"/>
<sequence>MFFMAMKFIHYKGIDNNPKPYCDNFGIKPDVLFSTIFWFIITRKLIFNFIIVIIYLALCDDAFNTLSLTTVRRVFQVKNSGPVKCTALRWKKEWLKRPVFCVGDDVVRYYKLRDNLKR</sequence>
<protein>
    <submittedName>
        <fullName evidence="2">Uncharacterized protein</fullName>
    </submittedName>
</protein>
<gene>
    <name evidence="2" type="ORF">PG994_002494</name>
</gene>
<dbReference type="Proteomes" id="UP001480595">
    <property type="component" value="Unassembled WGS sequence"/>
</dbReference>
<feature type="transmembrane region" description="Helical" evidence="1">
    <location>
        <begin position="36"/>
        <end position="58"/>
    </location>
</feature>
<dbReference type="Pfam" id="PF11917">
    <property type="entry name" value="DUF3435"/>
    <property type="match status" value="1"/>
</dbReference>
<dbReference type="RefSeq" id="XP_066719758.1">
    <property type="nucleotide sequence ID" value="XM_066853903.1"/>
</dbReference>
<evidence type="ECO:0000313" key="3">
    <source>
        <dbReference type="Proteomes" id="UP001480595"/>
    </source>
</evidence>
<accession>A0ABR1W5I2</accession>
<name>A0ABR1W5I2_9PEZI</name>
<dbReference type="EMBL" id="JAQQWL010000003">
    <property type="protein sequence ID" value="KAK8078687.1"/>
    <property type="molecule type" value="Genomic_DNA"/>
</dbReference>
<keyword evidence="3" id="KW-1185">Reference proteome</keyword>
<keyword evidence="1" id="KW-1133">Transmembrane helix</keyword>
<keyword evidence="1" id="KW-0472">Membrane</keyword>
<evidence type="ECO:0000313" key="2">
    <source>
        <dbReference type="EMBL" id="KAK8078687.1"/>
    </source>
</evidence>